<evidence type="ECO:0000256" key="2">
    <source>
        <dbReference type="ARBA" id="ARBA00012111"/>
    </source>
</evidence>
<dbReference type="GO" id="GO:0141221">
    <property type="term" value="F:histone deacetylase activity, hydrolytic mechanism"/>
    <property type="evidence" value="ECO:0007669"/>
    <property type="project" value="UniProtKB-EC"/>
</dbReference>
<comment type="similarity">
    <text evidence="1">Belongs to the histone deacetylase family. HD type 1 subfamily.</text>
</comment>
<dbReference type="Pfam" id="PF00850">
    <property type="entry name" value="Hist_deacetyl"/>
    <property type="match status" value="1"/>
</dbReference>
<gene>
    <name evidence="6" type="ORF">L227DRAFT_620272</name>
</gene>
<dbReference type="PRINTS" id="PR01270">
    <property type="entry name" value="HDASUPER"/>
</dbReference>
<dbReference type="STRING" id="1328759.A0A5C2SUM5"/>
<dbReference type="PANTHER" id="PTHR10625:SF10">
    <property type="entry name" value="HISTONE DEACETYLASE HDAC1"/>
    <property type="match status" value="1"/>
</dbReference>
<sequence>MDGHADIAINWAGGLHHAKKREASGFCYINDIVLGILEMLRYVPRVLYIDIDCHHGDGVAFYTTDRVMTCSIHKFGEFFPGTGQLSDRGRGKGRGYAVNIPLKDGITDELYRSVFELVIDKIVEVFRPSAIVLQCGADSLSGDKLGELNLTMHGHAHCVQYVRSKNIPFMLVRP</sequence>
<dbReference type="OrthoDB" id="1918432at2759"/>
<keyword evidence="7" id="KW-1185">Reference proteome</keyword>
<dbReference type="AlphaFoldDB" id="A0A5C2SUM5"/>
<proteinExistence type="inferred from homology"/>
<dbReference type="Gene3D" id="3.40.800.20">
    <property type="entry name" value="Histone deacetylase domain"/>
    <property type="match status" value="1"/>
</dbReference>
<keyword evidence="3" id="KW-0378">Hydrolase</keyword>
<dbReference type="SUPFAM" id="SSF52768">
    <property type="entry name" value="Arginase/deacetylase"/>
    <property type="match status" value="1"/>
</dbReference>
<dbReference type="InterPro" id="IPR000286">
    <property type="entry name" value="HDACs"/>
</dbReference>
<keyword evidence="4" id="KW-0156">Chromatin regulator</keyword>
<dbReference type="PANTHER" id="PTHR10625">
    <property type="entry name" value="HISTONE DEACETYLASE HDAC1-RELATED"/>
    <property type="match status" value="1"/>
</dbReference>
<dbReference type="EMBL" id="ML122250">
    <property type="protein sequence ID" value="RPD67552.1"/>
    <property type="molecule type" value="Genomic_DNA"/>
</dbReference>
<reference evidence="6" key="1">
    <citation type="journal article" date="2018" name="Genome Biol. Evol.">
        <title>Genomics and development of Lentinus tigrinus, a white-rot wood-decaying mushroom with dimorphic fruiting bodies.</title>
        <authorList>
            <person name="Wu B."/>
            <person name="Xu Z."/>
            <person name="Knudson A."/>
            <person name="Carlson A."/>
            <person name="Chen N."/>
            <person name="Kovaka S."/>
            <person name="LaButti K."/>
            <person name="Lipzen A."/>
            <person name="Pennachio C."/>
            <person name="Riley R."/>
            <person name="Schakwitz W."/>
            <person name="Umezawa K."/>
            <person name="Ohm R.A."/>
            <person name="Grigoriev I.V."/>
            <person name="Nagy L.G."/>
            <person name="Gibbons J."/>
            <person name="Hibbett D."/>
        </authorList>
    </citation>
    <scope>NUCLEOTIDE SEQUENCE [LARGE SCALE GENOMIC DNA]</scope>
    <source>
        <strain evidence="6">ALCF2SS1-6</strain>
    </source>
</reference>
<dbReference type="EC" id="3.5.1.98" evidence="2"/>
<dbReference type="PRINTS" id="PR01271">
    <property type="entry name" value="HISDACETLASE"/>
</dbReference>
<evidence type="ECO:0000256" key="1">
    <source>
        <dbReference type="ARBA" id="ARBA00006457"/>
    </source>
</evidence>
<dbReference type="Proteomes" id="UP000313359">
    <property type="component" value="Unassembled WGS sequence"/>
</dbReference>
<feature type="domain" description="Histone deacetylase" evidence="5">
    <location>
        <begin position="4"/>
        <end position="164"/>
    </location>
</feature>
<evidence type="ECO:0000256" key="3">
    <source>
        <dbReference type="ARBA" id="ARBA00022801"/>
    </source>
</evidence>
<name>A0A5C2SUM5_9APHY</name>
<dbReference type="InterPro" id="IPR003084">
    <property type="entry name" value="HDAC_I/II"/>
</dbReference>
<dbReference type="GO" id="GO:0031507">
    <property type="term" value="P:heterochromatin formation"/>
    <property type="evidence" value="ECO:0007669"/>
    <property type="project" value="TreeGrafter"/>
</dbReference>
<evidence type="ECO:0000313" key="6">
    <source>
        <dbReference type="EMBL" id="RPD67552.1"/>
    </source>
</evidence>
<evidence type="ECO:0000313" key="7">
    <source>
        <dbReference type="Proteomes" id="UP000313359"/>
    </source>
</evidence>
<evidence type="ECO:0000256" key="4">
    <source>
        <dbReference type="ARBA" id="ARBA00022853"/>
    </source>
</evidence>
<organism evidence="6 7">
    <name type="scientific">Lentinus tigrinus ALCF2SS1-6</name>
    <dbReference type="NCBI Taxonomy" id="1328759"/>
    <lineage>
        <taxon>Eukaryota</taxon>
        <taxon>Fungi</taxon>
        <taxon>Dikarya</taxon>
        <taxon>Basidiomycota</taxon>
        <taxon>Agaricomycotina</taxon>
        <taxon>Agaricomycetes</taxon>
        <taxon>Polyporales</taxon>
        <taxon>Polyporaceae</taxon>
        <taxon>Lentinus</taxon>
    </lineage>
</organism>
<evidence type="ECO:0000259" key="5">
    <source>
        <dbReference type="Pfam" id="PF00850"/>
    </source>
</evidence>
<dbReference type="InterPro" id="IPR023801">
    <property type="entry name" value="His_deacetylse_dom"/>
</dbReference>
<dbReference type="InterPro" id="IPR023696">
    <property type="entry name" value="Ureohydrolase_dom_sf"/>
</dbReference>
<dbReference type="GO" id="GO:0070210">
    <property type="term" value="C:Rpd3L-Expanded complex"/>
    <property type="evidence" value="ECO:0007669"/>
    <property type="project" value="TreeGrafter"/>
</dbReference>
<dbReference type="InterPro" id="IPR037138">
    <property type="entry name" value="His_deacetylse_dom_sf"/>
</dbReference>
<protein>
    <recommendedName>
        <fullName evidence="2">histone deacetylase</fullName>
        <ecNumber evidence="2">3.5.1.98</ecNumber>
    </recommendedName>
</protein>
<accession>A0A5C2SUM5</accession>